<comment type="caution">
    <text evidence="4">The sequence shown here is derived from an EMBL/GenBank/DDBJ whole genome shotgun (WGS) entry which is preliminary data.</text>
</comment>
<keyword evidence="2" id="KW-1133">Transmembrane helix</keyword>
<sequence>MRIITNFAAAGLAFPAANAILVAPGSPCSSSCGNVLSSTTASDIVCSQDSYSSGAGQVFDNCVSCEISSTYSNSGETDQQWALYNLRYAVSYCLFGTPDNSDAITTPCITSKACGPFKDAIEFKNLSSNVDSYDYCTLWPVTDSIDYKGCKECLQAGSQEYLANFVIALQAGCEQQPVYGLTIGLEGSVFSTTVVNITEPSAVATTNPDWFDDGPITLGGKVGIAIGGLVFVLTLLGCGIVWNGKRRRRAFLRQLETKHSQDGWPSPHQREMHEARDAHATPLSQRPLRGWDDSPMSATTTEKTYPRYFSPYSSQYNSPVSAQDGGPSMQWPGATHAASHSPSAAFALNAELSNRWDPSHTDAHRRQGSAETYEMHRVDSSAGASFRERMQAHPALIQEHHALAQEPPVLNHPGYGRSENSPPRRYPVAEDDLKIGSAT</sequence>
<feature type="chain" id="PRO_5040495370" evidence="3">
    <location>
        <begin position="20"/>
        <end position="439"/>
    </location>
</feature>
<feature type="transmembrane region" description="Helical" evidence="2">
    <location>
        <begin position="222"/>
        <end position="243"/>
    </location>
</feature>
<dbReference type="AlphaFoldDB" id="A0A9P9JKB9"/>
<keyword evidence="5" id="KW-1185">Reference proteome</keyword>
<organism evidence="4 5">
    <name type="scientific">Dactylonectria macrodidyma</name>
    <dbReference type="NCBI Taxonomy" id="307937"/>
    <lineage>
        <taxon>Eukaryota</taxon>
        <taxon>Fungi</taxon>
        <taxon>Dikarya</taxon>
        <taxon>Ascomycota</taxon>
        <taxon>Pezizomycotina</taxon>
        <taxon>Sordariomycetes</taxon>
        <taxon>Hypocreomycetidae</taxon>
        <taxon>Hypocreales</taxon>
        <taxon>Nectriaceae</taxon>
        <taxon>Dactylonectria</taxon>
    </lineage>
</organism>
<evidence type="ECO:0000313" key="4">
    <source>
        <dbReference type="EMBL" id="KAH7166089.1"/>
    </source>
</evidence>
<evidence type="ECO:0000256" key="1">
    <source>
        <dbReference type="SAM" id="MobiDB-lite"/>
    </source>
</evidence>
<keyword evidence="2" id="KW-0472">Membrane</keyword>
<reference evidence="4" key="1">
    <citation type="journal article" date="2021" name="Nat. Commun.">
        <title>Genetic determinants of endophytism in the Arabidopsis root mycobiome.</title>
        <authorList>
            <person name="Mesny F."/>
            <person name="Miyauchi S."/>
            <person name="Thiergart T."/>
            <person name="Pickel B."/>
            <person name="Atanasova L."/>
            <person name="Karlsson M."/>
            <person name="Huettel B."/>
            <person name="Barry K.W."/>
            <person name="Haridas S."/>
            <person name="Chen C."/>
            <person name="Bauer D."/>
            <person name="Andreopoulos W."/>
            <person name="Pangilinan J."/>
            <person name="LaButti K."/>
            <person name="Riley R."/>
            <person name="Lipzen A."/>
            <person name="Clum A."/>
            <person name="Drula E."/>
            <person name="Henrissat B."/>
            <person name="Kohler A."/>
            <person name="Grigoriev I.V."/>
            <person name="Martin F.M."/>
            <person name="Hacquard S."/>
        </authorList>
    </citation>
    <scope>NUCLEOTIDE SEQUENCE</scope>
    <source>
        <strain evidence="4">MPI-CAGE-AT-0147</strain>
    </source>
</reference>
<dbReference type="Proteomes" id="UP000738349">
    <property type="component" value="Unassembled WGS sequence"/>
</dbReference>
<name>A0A9P9JKB9_9HYPO</name>
<accession>A0A9P9JKB9</accession>
<gene>
    <name evidence="4" type="ORF">EDB81DRAFT_273709</name>
</gene>
<feature type="compositionally biased region" description="Basic and acidic residues" evidence="1">
    <location>
        <begin position="427"/>
        <end position="439"/>
    </location>
</feature>
<dbReference type="OrthoDB" id="5239590at2759"/>
<protein>
    <submittedName>
        <fullName evidence="4">Uncharacterized protein</fullName>
    </submittedName>
</protein>
<evidence type="ECO:0000313" key="5">
    <source>
        <dbReference type="Proteomes" id="UP000738349"/>
    </source>
</evidence>
<feature type="region of interest" description="Disordered" evidence="1">
    <location>
        <begin position="257"/>
        <end position="299"/>
    </location>
</feature>
<keyword evidence="3" id="KW-0732">Signal</keyword>
<feature type="region of interest" description="Disordered" evidence="1">
    <location>
        <begin position="356"/>
        <end position="380"/>
    </location>
</feature>
<keyword evidence="2" id="KW-0812">Transmembrane</keyword>
<feature type="region of interest" description="Disordered" evidence="1">
    <location>
        <begin position="316"/>
        <end position="342"/>
    </location>
</feature>
<feature type="signal peptide" evidence="3">
    <location>
        <begin position="1"/>
        <end position="19"/>
    </location>
</feature>
<evidence type="ECO:0000256" key="2">
    <source>
        <dbReference type="SAM" id="Phobius"/>
    </source>
</evidence>
<feature type="compositionally biased region" description="Basic and acidic residues" evidence="1">
    <location>
        <begin position="268"/>
        <end position="279"/>
    </location>
</feature>
<proteinExistence type="predicted"/>
<feature type="region of interest" description="Disordered" evidence="1">
    <location>
        <begin position="404"/>
        <end position="439"/>
    </location>
</feature>
<dbReference type="EMBL" id="JAGMUV010000003">
    <property type="protein sequence ID" value="KAH7166089.1"/>
    <property type="molecule type" value="Genomic_DNA"/>
</dbReference>
<evidence type="ECO:0000256" key="3">
    <source>
        <dbReference type="SAM" id="SignalP"/>
    </source>
</evidence>